<evidence type="ECO:0008006" key="3">
    <source>
        <dbReference type="Google" id="ProtNLM"/>
    </source>
</evidence>
<organism evidence="1 2">
    <name type="scientific">Novilysobacter avium</name>
    <dbReference type="NCBI Taxonomy" id="2781023"/>
    <lineage>
        <taxon>Bacteria</taxon>
        <taxon>Pseudomonadati</taxon>
        <taxon>Pseudomonadota</taxon>
        <taxon>Gammaproteobacteria</taxon>
        <taxon>Lysobacterales</taxon>
        <taxon>Lysobacteraceae</taxon>
        <taxon>Novilysobacter</taxon>
    </lineage>
</organism>
<protein>
    <recommendedName>
        <fullName evidence="3">2'-5' RNA ligase</fullName>
    </recommendedName>
</protein>
<sequence>MDLAIPPHTLLLPIDPGLWPPPSGPVRVDDTVYAPKRELHVTLIGSRLGSELNATFETAFLQEEITRAMAAREWRFERTGRLVELAYPSCTAGITNCQAPSRRSVIELIDLPAMRGFHQTLGALLGRQLPVPPPHVTLYTAHDPGGIGLASPLQLRTRRLRALRPEAMQPPG</sequence>
<name>A0A7S6UKV9_9GAMM</name>
<gene>
    <name evidence="1" type="ORF">INQ42_00280</name>
</gene>
<dbReference type="EMBL" id="CP063657">
    <property type="protein sequence ID" value="QOW22111.1"/>
    <property type="molecule type" value="Genomic_DNA"/>
</dbReference>
<evidence type="ECO:0000313" key="1">
    <source>
        <dbReference type="EMBL" id="QOW22111.1"/>
    </source>
</evidence>
<accession>A0A7S6UKV9</accession>
<keyword evidence="2" id="KW-1185">Reference proteome</keyword>
<evidence type="ECO:0000313" key="2">
    <source>
        <dbReference type="Proteomes" id="UP000593932"/>
    </source>
</evidence>
<dbReference type="Proteomes" id="UP000593932">
    <property type="component" value="Chromosome"/>
</dbReference>
<dbReference type="RefSeq" id="WP_194034657.1">
    <property type="nucleotide sequence ID" value="NZ_CP063657.1"/>
</dbReference>
<reference evidence="1 2" key="1">
    <citation type="submission" date="2020-10" db="EMBL/GenBank/DDBJ databases">
        <title>complete genome sequencing of Lysobacter sp. H23M41.</title>
        <authorList>
            <person name="Bae J.-W."/>
            <person name="Lee S.-Y."/>
        </authorList>
    </citation>
    <scope>NUCLEOTIDE SEQUENCE [LARGE SCALE GENOMIC DNA]</scope>
    <source>
        <strain evidence="1 2">H23M41</strain>
    </source>
</reference>
<proteinExistence type="predicted"/>